<protein>
    <submittedName>
        <fullName evidence="3">Sortilin-related receptor-like</fullName>
    </submittedName>
</protein>
<dbReference type="RefSeq" id="XP_010776761.1">
    <property type="nucleotide sequence ID" value="XM_010778459.1"/>
</dbReference>
<dbReference type="Gene3D" id="2.60.40.10">
    <property type="entry name" value="Immunoglobulins"/>
    <property type="match status" value="1"/>
</dbReference>
<dbReference type="Proteomes" id="UP000504611">
    <property type="component" value="Unplaced"/>
</dbReference>
<name>A0A6I9NQL3_9TELE</name>
<dbReference type="InterPro" id="IPR057841">
    <property type="entry name" value="FN3_SORL1"/>
</dbReference>
<dbReference type="KEGG" id="ncc:104951728"/>
<dbReference type="InterPro" id="IPR013783">
    <property type="entry name" value="Ig-like_fold"/>
</dbReference>
<gene>
    <name evidence="3" type="primary">LOC104951728</name>
</gene>
<feature type="domain" description="Fibronectin type-III" evidence="1">
    <location>
        <begin position="4"/>
        <end position="97"/>
    </location>
</feature>
<reference evidence="3" key="1">
    <citation type="submission" date="2025-08" db="UniProtKB">
        <authorList>
            <consortium name="RefSeq"/>
        </authorList>
    </citation>
    <scope>IDENTIFICATION</scope>
    <source>
        <tissue evidence="3">Muscle</tissue>
    </source>
</reference>
<dbReference type="SUPFAM" id="SSF49265">
    <property type="entry name" value="Fibronectin type III"/>
    <property type="match status" value="2"/>
</dbReference>
<dbReference type="SMART" id="SM00060">
    <property type="entry name" value="FN3"/>
    <property type="match status" value="2"/>
</dbReference>
<evidence type="ECO:0000259" key="1">
    <source>
        <dbReference type="PROSITE" id="PS50853"/>
    </source>
</evidence>
<evidence type="ECO:0000313" key="3">
    <source>
        <dbReference type="RefSeq" id="XP_010776761.1"/>
    </source>
</evidence>
<dbReference type="InterPro" id="IPR003961">
    <property type="entry name" value="FN3_dom"/>
</dbReference>
<proteinExistence type="predicted"/>
<evidence type="ECO:0000313" key="2">
    <source>
        <dbReference type="Proteomes" id="UP000504611"/>
    </source>
</evidence>
<accession>A0A6I9NQL3</accession>
<keyword evidence="2" id="KW-1185">Reference proteome</keyword>
<dbReference type="OrthoDB" id="8886109at2759"/>
<dbReference type="GeneID" id="104951728"/>
<dbReference type="Pfam" id="PF25814">
    <property type="entry name" value="fn3_SORL1"/>
    <property type="match status" value="1"/>
</dbReference>
<organism evidence="2 3">
    <name type="scientific">Notothenia coriiceps</name>
    <name type="common">black rockcod</name>
    <dbReference type="NCBI Taxonomy" id="8208"/>
    <lineage>
        <taxon>Eukaryota</taxon>
        <taxon>Metazoa</taxon>
        <taxon>Chordata</taxon>
        <taxon>Craniata</taxon>
        <taxon>Vertebrata</taxon>
        <taxon>Euteleostomi</taxon>
        <taxon>Actinopterygii</taxon>
        <taxon>Neopterygii</taxon>
        <taxon>Teleostei</taxon>
        <taxon>Neoteleostei</taxon>
        <taxon>Acanthomorphata</taxon>
        <taxon>Eupercaria</taxon>
        <taxon>Perciformes</taxon>
        <taxon>Notothenioidei</taxon>
        <taxon>Nototheniidae</taxon>
        <taxon>Notothenia</taxon>
    </lineage>
</organism>
<sequence length="239" mass="27080">MPLPPPSVIADSITNDSMSLSFSFNSPYEVKQYIVILYWQFDTHVKESRNYTVQQGILKASNLTAGTLYEVAVWAHTSIGDSPTALSHHQTIGSQPERPLLKARALNQTAVDCSWTIGNTTAQVYGVFYATSFLDLYRSPRQFHSTSLSLTVTVDSDEQYLFLVRAVSPYLGPPSEYAVVKMIPNERLPPRNLHRVRVDRTQATLKWQPPYDAPNAALVRHCLWGWGFMMMSIRIRRVD</sequence>
<dbReference type="InterPro" id="IPR036116">
    <property type="entry name" value="FN3_sf"/>
</dbReference>
<dbReference type="PROSITE" id="PS50853">
    <property type="entry name" value="FN3"/>
    <property type="match status" value="1"/>
</dbReference>
<dbReference type="AlphaFoldDB" id="A0A6I9NQL3"/>
<dbReference type="CDD" id="cd00063">
    <property type="entry name" value="FN3"/>
    <property type="match status" value="1"/>
</dbReference>